<dbReference type="HOGENOM" id="CLU_3371479_0_0_6"/>
<protein>
    <submittedName>
        <fullName evidence="1">Uncharacterized protein</fullName>
    </submittedName>
</protein>
<name>A0A059ZVM6_ACICK</name>
<dbReference type="Proteomes" id="UP000005522">
    <property type="component" value="Chromosome"/>
</dbReference>
<gene>
    <name evidence="1" type="ORF">Acaty_c0070</name>
</gene>
<accession>A0A059ZVM6</accession>
<evidence type="ECO:0000313" key="2">
    <source>
        <dbReference type="Proteomes" id="UP000005522"/>
    </source>
</evidence>
<proteinExistence type="predicted"/>
<organism evidence="1 2">
    <name type="scientific">Acidithiobacillus caldus (strain ATCC 51756 / DSM 8584 / KU)</name>
    <dbReference type="NCBI Taxonomy" id="637389"/>
    <lineage>
        <taxon>Bacteria</taxon>
        <taxon>Pseudomonadati</taxon>
        <taxon>Pseudomonadota</taxon>
        <taxon>Acidithiobacillia</taxon>
        <taxon>Acidithiobacillales</taxon>
        <taxon>Acidithiobacillaceae</taxon>
        <taxon>Acidithiobacillus</taxon>
    </lineage>
</organism>
<dbReference type="KEGG" id="acz:Acaty_c0070"/>
<evidence type="ECO:0000313" key="1">
    <source>
        <dbReference type="EMBL" id="AIA53962.1"/>
    </source>
</evidence>
<dbReference type="AlphaFoldDB" id="A0A059ZVM6"/>
<sequence>MVDWEMSLIPMLTKGLDGLQAAHRAPAVMHAAARQYARS</sequence>
<reference evidence="1 2" key="1">
    <citation type="journal article" date="2009" name="J. Bacteriol.">
        <title>Draft genome sequence of the extremely acidophilic bacterium Acidithiobacillus caldus ATCC 51756 reveals metabolic versatility in the genus Acidithiobacillus.</title>
        <authorList>
            <person name="Valdes J."/>
            <person name="Quatrini R."/>
            <person name="Hallberg K."/>
            <person name="Dopson M."/>
            <person name="Valenzuela P.D."/>
            <person name="Holmes D.S."/>
        </authorList>
    </citation>
    <scope>NUCLEOTIDE SEQUENCE [LARGE SCALE GENOMIC DNA]</scope>
    <source>
        <strain evidence="2">ATCC 51756 / DSM 8584 / KU</strain>
    </source>
</reference>
<dbReference type="EMBL" id="CP005986">
    <property type="protein sequence ID" value="AIA53962.1"/>
    <property type="molecule type" value="Genomic_DNA"/>
</dbReference>